<reference evidence="2 3" key="1">
    <citation type="submission" date="2021-06" db="EMBL/GenBank/DDBJ databases">
        <title>Caerostris extrusa draft genome.</title>
        <authorList>
            <person name="Kono N."/>
            <person name="Arakawa K."/>
        </authorList>
    </citation>
    <scope>NUCLEOTIDE SEQUENCE [LARGE SCALE GENOMIC DNA]</scope>
</reference>
<organism evidence="2 3">
    <name type="scientific">Caerostris extrusa</name>
    <name type="common">Bark spider</name>
    <name type="synonym">Caerostris bankana</name>
    <dbReference type="NCBI Taxonomy" id="172846"/>
    <lineage>
        <taxon>Eukaryota</taxon>
        <taxon>Metazoa</taxon>
        <taxon>Ecdysozoa</taxon>
        <taxon>Arthropoda</taxon>
        <taxon>Chelicerata</taxon>
        <taxon>Arachnida</taxon>
        <taxon>Araneae</taxon>
        <taxon>Araneomorphae</taxon>
        <taxon>Entelegynae</taxon>
        <taxon>Araneoidea</taxon>
        <taxon>Araneidae</taxon>
        <taxon>Caerostris</taxon>
    </lineage>
</organism>
<accession>A0AAV4NI83</accession>
<feature type="region of interest" description="Disordered" evidence="1">
    <location>
        <begin position="34"/>
        <end position="62"/>
    </location>
</feature>
<name>A0AAV4NI83_CAEEX</name>
<evidence type="ECO:0000313" key="3">
    <source>
        <dbReference type="Proteomes" id="UP001054945"/>
    </source>
</evidence>
<keyword evidence="3" id="KW-1185">Reference proteome</keyword>
<proteinExistence type="predicted"/>
<comment type="caution">
    <text evidence="2">The sequence shown here is derived from an EMBL/GenBank/DDBJ whole genome shotgun (WGS) entry which is preliminary data.</text>
</comment>
<feature type="compositionally biased region" description="Basic and acidic residues" evidence="1">
    <location>
        <begin position="34"/>
        <end position="47"/>
    </location>
</feature>
<evidence type="ECO:0000313" key="2">
    <source>
        <dbReference type="EMBL" id="GIX83022.1"/>
    </source>
</evidence>
<dbReference type="Proteomes" id="UP001054945">
    <property type="component" value="Unassembled WGS sequence"/>
</dbReference>
<evidence type="ECO:0000256" key="1">
    <source>
        <dbReference type="SAM" id="MobiDB-lite"/>
    </source>
</evidence>
<dbReference type="AlphaFoldDB" id="A0AAV4NI83"/>
<dbReference type="EMBL" id="BPLR01020826">
    <property type="protein sequence ID" value="GIX83022.1"/>
    <property type="molecule type" value="Genomic_DNA"/>
</dbReference>
<protein>
    <submittedName>
        <fullName evidence="2">Uncharacterized protein</fullName>
    </submittedName>
</protein>
<gene>
    <name evidence="2" type="ORF">CEXT_220101</name>
</gene>
<sequence length="141" mass="15716">MNMQTSYRSRISLNGQRAPPAVVGAMRLHFSKLEAKEVKKGRNDRRSTSSTESAGTKGRFKRCSLPKASSHLPFSERNGSFTELSPKRGLDLIKVHFLGEKNHLPLRELKELIKQTSLSGLSDDCWFPKSLTTPFKAAAAE</sequence>